<dbReference type="Proteomes" id="UP001154255">
    <property type="component" value="Unassembled WGS sequence"/>
</dbReference>
<dbReference type="Proteomes" id="UP001154259">
    <property type="component" value="Unassembled WGS sequence"/>
</dbReference>
<sequence length="119" mass="13221">MSKDEKDFGIKEEYEYELPGQPLNSSDEPLGRSFFSSPSDIPADDKYLNADEYTNLGYLKYWFLSCAVMLALGLTFEFGILGKDGKEGPLCKYLPKNKVCYYMAGVAPKPASPAPSLVK</sequence>
<evidence type="ECO:0000313" key="2">
    <source>
        <dbReference type="EMBL" id="CAI3927383.1"/>
    </source>
</evidence>
<reference evidence="2" key="1">
    <citation type="submission" date="2022-10" db="EMBL/GenBank/DDBJ databases">
        <authorList>
            <person name="Botero Cardona J."/>
        </authorList>
    </citation>
    <scope>NUCLEOTIDE SEQUENCE</scope>
    <source>
        <strain evidence="2">LMG 31819</strain>
        <strain evidence="3">R-53529</strain>
    </source>
</reference>
<evidence type="ECO:0000313" key="3">
    <source>
        <dbReference type="EMBL" id="CAI3933613.1"/>
    </source>
</evidence>
<keyword evidence="1" id="KW-1133">Transmembrane helix</keyword>
<feature type="transmembrane region" description="Helical" evidence="1">
    <location>
        <begin position="61"/>
        <end position="82"/>
    </location>
</feature>
<keyword evidence="5" id="KW-1185">Reference proteome</keyword>
<evidence type="ECO:0000313" key="4">
    <source>
        <dbReference type="Proteomes" id="UP001154255"/>
    </source>
</evidence>
<proteinExistence type="predicted"/>
<dbReference type="EMBL" id="CAMXCM010000001">
    <property type="protein sequence ID" value="CAI3927383.1"/>
    <property type="molecule type" value="Genomic_DNA"/>
</dbReference>
<keyword evidence="1" id="KW-0812">Transmembrane</keyword>
<gene>
    <name evidence="3" type="ORF">R53529_LOCUS676</name>
    <name evidence="2" type="ORF">R53530_LOCUS425</name>
</gene>
<dbReference type="AlphaFoldDB" id="A0A9W4XCE3"/>
<protein>
    <submittedName>
        <fullName evidence="2">Uncharacterized protein</fullName>
    </submittedName>
</protein>
<dbReference type="RefSeq" id="WP_271789113.1">
    <property type="nucleotide sequence ID" value="NZ_CAMXCM010000001.1"/>
</dbReference>
<evidence type="ECO:0000313" key="5">
    <source>
        <dbReference type="Proteomes" id="UP001154259"/>
    </source>
</evidence>
<accession>A0A9W4XCE3</accession>
<keyword evidence="1" id="KW-0472">Membrane</keyword>
<evidence type="ECO:0000256" key="1">
    <source>
        <dbReference type="SAM" id="Phobius"/>
    </source>
</evidence>
<name>A0A9W4XCE3_9PROT</name>
<comment type="caution">
    <text evidence="2">The sequence shown here is derived from an EMBL/GenBank/DDBJ whole genome shotgun (WGS) entry which is preliminary data.</text>
</comment>
<organism evidence="2 4">
    <name type="scientific">Commensalibacter communis</name>
    <dbReference type="NCBI Taxonomy" id="2972786"/>
    <lineage>
        <taxon>Bacteria</taxon>
        <taxon>Pseudomonadati</taxon>
        <taxon>Pseudomonadota</taxon>
        <taxon>Alphaproteobacteria</taxon>
        <taxon>Acetobacterales</taxon>
        <taxon>Acetobacteraceae</taxon>
    </lineage>
</organism>
<dbReference type="EMBL" id="CAMXCS010000001">
    <property type="protein sequence ID" value="CAI3933613.1"/>
    <property type="molecule type" value="Genomic_DNA"/>
</dbReference>